<dbReference type="CDD" id="cd11304">
    <property type="entry name" value="Cadherin_repeat"/>
    <property type="match status" value="2"/>
</dbReference>
<dbReference type="Proteomes" id="UP000667650">
    <property type="component" value="Unassembled WGS sequence"/>
</dbReference>
<dbReference type="Gene3D" id="2.60.40.10">
    <property type="entry name" value="Immunoglobulins"/>
    <property type="match status" value="1"/>
</dbReference>
<dbReference type="GO" id="GO:0005886">
    <property type="term" value="C:plasma membrane"/>
    <property type="evidence" value="ECO:0007669"/>
    <property type="project" value="TreeGrafter"/>
</dbReference>
<dbReference type="Pfam" id="PF00028">
    <property type="entry name" value="Cadherin"/>
    <property type="match status" value="1"/>
</dbReference>
<dbReference type="SUPFAM" id="SSF81296">
    <property type="entry name" value="E set domains"/>
    <property type="match status" value="1"/>
</dbReference>
<dbReference type="PROSITE" id="PS51257">
    <property type="entry name" value="PROKAR_LIPOPROTEIN"/>
    <property type="match status" value="1"/>
</dbReference>
<dbReference type="Pfam" id="PF03382">
    <property type="entry name" value="DUF285"/>
    <property type="match status" value="1"/>
</dbReference>
<dbReference type="SMART" id="SM00112">
    <property type="entry name" value="CA"/>
    <property type="match status" value="2"/>
</dbReference>
<dbReference type="InterPro" id="IPR005046">
    <property type="entry name" value="DUF285"/>
</dbReference>
<evidence type="ECO:0000256" key="5">
    <source>
        <dbReference type="SAM" id="SignalP"/>
    </source>
</evidence>
<keyword evidence="8" id="KW-1185">Reference proteome</keyword>
<dbReference type="Pfam" id="PF01833">
    <property type="entry name" value="TIG"/>
    <property type="match status" value="1"/>
</dbReference>
<keyword evidence="5" id="KW-0732">Signal</keyword>
<dbReference type="PANTHER" id="PTHR24028">
    <property type="entry name" value="CADHERIN-87A"/>
    <property type="match status" value="1"/>
</dbReference>
<evidence type="ECO:0000256" key="3">
    <source>
        <dbReference type="ARBA" id="ARBA00022989"/>
    </source>
</evidence>
<feature type="domain" description="Cadherin" evidence="6">
    <location>
        <begin position="219"/>
        <end position="318"/>
    </location>
</feature>
<keyword evidence="3" id="KW-1133">Transmembrane helix</keyword>
<dbReference type="Gene3D" id="2.60.40.60">
    <property type="entry name" value="Cadherins"/>
    <property type="match status" value="2"/>
</dbReference>
<accession>A0A964TCL1</accession>
<keyword evidence="4" id="KW-0325">Glycoprotein</keyword>
<comment type="caution">
    <text evidence="7">The sequence shown here is derived from an EMBL/GenBank/DDBJ whole genome shotgun (WGS) entry which is preliminary data.</text>
</comment>
<gene>
    <name evidence="7" type="ORF">GTQ34_06435</name>
</gene>
<evidence type="ECO:0000313" key="8">
    <source>
        <dbReference type="Proteomes" id="UP000667650"/>
    </source>
</evidence>
<keyword evidence="3" id="KW-0472">Membrane</keyword>
<dbReference type="PANTHER" id="PTHR24028:SF328">
    <property type="entry name" value="CADHERIN-3"/>
    <property type="match status" value="1"/>
</dbReference>
<sequence length="605" mass="64226">MTLKKLLFTTLLGVAVISCSKDNGPSTPTAQTPTITSFTPKSGTVGTLVTINGTNFSTTASANTVKIGSTTATVSTATATKLTITVPQGATTGKVSVAVGGKTATSTDNFTVTAPVATNNPPVIAAQEFNVLESAKEIGTVVASDQDQEDNLVFVIATNDDDLFTIEESTGLLSLAEGKKLDFDTADLHTITVEVSDGQGGVASSDITINVAEDFAPTGETQYGFSAEETIADTEIIGIINMDDPEGQTVTLSISDNDNDLFEINSDGELSLVDGKNLDYENAMAHNITVTASDGFNEIAISVTINVEDIITIDDPSTFVTTWLTDFNGDTIEIGLNNLLDYNFTINWGDGIIETITGSGLSSIDHQYGSQQPYQIIIQGEFPAIRIDNLGAHKLRTIDQWGEIVWQSMENAFYGCVNLEINAVDLPNLSQVTIAAYAFADCISMEGLGGSWDVSNIEDMAFMFWGATSFNGSIGGWTTTSLQNMQSMFQDATDFNKNIGDWDTSNVTNMNNTFNNASSFSNSLANWDVSSLTTATGMFNNSGMSQTSYNTTLIGWSGQQANLQPDVTVGANGLQYCGQDAIDAMNILEGIGWDFVGDVGLANCP</sequence>
<evidence type="ECO:0000313" key="7">
    <source>
        <dbReference type="EMBL" id="NAY91548.1"/>
    </source>
</evidence>
<evidence type="ECO:0000256" key="1">
    <source>
        <dbReference type="ARBA" id="ARBA00004167"/>
    </source>
</evidence>
<feature type="domain" description="Cadherin" evidence="6">
    <location>
        <begin position="138"/>
        <end position="219"/>
    </location>
</feature>
<dbReference type="InterPro" id="IPR013783">
    <property type="entry name" value="Ig-like_fold"/>
</dbReference>
<dbReference type="InterPro" id="IPR002126">
    <property type="entry name" value="Cadherin-like_dom"/>
</dbReference>
<evidence type="ECO:0000256" key="2">
    <source>
        <dbReference type="ARBA" id="ARBA00022692"/>
    </source>
</evidence>
<protein>
    <submittedName>
        <fullName evidence="7">BspA family leucine-rich repeat surface protein</fullName>
    </submittedName>
</protein>
<dbReference type="SMART" id="SM00429">
    <property type="entry name" value="IPT"/>
    <property type="match status" value="1"/>
</dbReference>
<dbReference type="GO" id="GO:0007156">
    <property type="term" value="P:homophilic cell adhesion via plasma membrane adhesion molecules"/>
    <property type="evidence" value="ECO:0007669"/>
    <property type="project" value="InterPro"/>
</dbReference>
<dbReference type="RefSeq" id="WP_166522964.1">
    <property type="nucleotide sequence ID" value="NZ_JAAABI010000002.1"/>
</dbReference>
<reference evidence="7" key="1">
    <citation type="submission" date="2020-01" db="EMBL/GenBank/DDBJ databases">
        <title>Muricauda ochracea sp. nov., isolated from a tidal flat of Garorim bay in Korea.</title>
        <authorList>
            <person name="Kim D."/>
            <person name="Yoo Y."/>
            <person name="Kim J.-J."/>
        </authorList>
    </citation>
    <scope>NUCLEOTIDE SEQUENCE</scope>
    <source>
        <strain evidence="7">JGD-17</strain>
    </source>
</reference>
<feature type="signal peptide" evidence="5">
    <location>
        <begin position="1"/>
        <end position="20"/>
    </location>
</feature>
<dbReference type="GO" id="GO:0005509">
    <property type="term" value="F:calcium ion binding"/>
    <property type="evidence" value="ECO:0007669"/>
    <property type="project" value="InterPro"/>
</dbReference>
<dbReference type="InterPro" id="IPR050174">
    <property type="entry name" value="Protocadherin/Cadherin-CA"/>
</dbReference>
<organism evidence="7 8">
    <name type="scientific">Flagellimonas ochracea</name>
    <dbReference type="NCBI Taxonomy" id="2696472"/>
    <lineage>
        <taxon>Bacteria</taxon>
        <taxon>Pseudomonadati</taxon>
        <taxon>Bacteroidota</taxon>
        <taxon>Flavobacteriia</taxon>
        <taxon>Flavobacteriales</taxon>
        <taxon>Flavobacteriaceae</taxon>
        <taxon>Flagellimonas</taxon>
    </lineage>
</organism>
<proteinExistence type="predicted"/>
<dbReference type="EMBL" id="JAAABI010000002">
    <property type="protein sequence ID" value="NAY91548.1"/>
    <property type="molecule type" value="Genomic_DNA"/>
</dbReference>
<evidence type="ECO:0000259" key="6">
    <source>
        <dbReference type="PROSITE" id="PS50268"/>
    </source>
</evidence>
<evidence type="ECO:0000256" key="4">
    <source>
        <dbReference type="ARBA" id="ARBA00023180"/>
    </source>
</evidence>
<dbReference type="AlphaFoldDB" id="A0A964TCL1"/>
<dbReference type="SUPFAM" id="SSF49313">
    <property type="entry name" value="Cadherin-like"/>
    <property type="match status" value="2"/>
</dbReference>
<comment type="subcellular location">
    <subcellularLocation>
        <location evidence="1">Membrane</location>
        <topology evidence="1">Single-pass membrane protein</topology>
    </subcellularLocation>
</comment>
<feature type="chain" id="PRO_5037562656" evidence="5">
    <location>
        <begin position="21"/>
        <end position="605"/>
    </location>
</feature>
<dbReference type="CDD" id="cd00603">
    <property type="entry name" value="IPT_PCSR"/>
    <property type="match status" value="1"/>
</dbReference>
<dbReference type="PROSITE" id="PS50268">
    <property type="entry name" value="CADHERIN_2"/>
    <property type="match status" value="2"/>
</dbReference>
<dbReference type="InterPro" id="IPR002909">
    <property type="entry name" value="IPT_dom"/>
</dbReference>
<keyword evidence="2" id="KW-0812">Transmembrane</keyword>
<dbReference type="InterPro" id="IPR014756">
    <property type="entry name" value="Ig_E-set"/>
</dbReference>
<name>A0A964TCL1_9FLAO</name>
<dbReference type="InterPro" id="IPR015919">
    <property type="entry name" value="Cadherin-like_sf"/>
</dbReference>